<evidence type="ECO:0000256" key="6">
    <source>
        <dbReference type="ARBA" id="ARBA00022982"/>
    </source>
</evidence>
<reference evidence="13" key="1">
    <citation type="journal article" date="2014" name="Stand. Genomic Sci.">
        <title>Genome sequence of the exopolysaccharide-producing Salipiger mucosus type strain (DSM 16094(T)), a moderately halophilic member of the Roseobacter clade.</title>
        <authorList>
            <person name="Riedel T."/>
            <person name="Spring S."/>
            <person name="Fiebig A."/>
            <person name="Petersen J."/>
            <person name="Kyrpides N.C."/>
            <person name="Goker M."/>
            <person name="Klenk H.P."/>
        </authorList>
    </citation>
    <scope>NUCLEOTIDE SEQUENCE [LARGE SCALE GENOMIC DNA]</scope>
    <source>
        <strain evidence="13">DSM 16094</strain>
    </source>
</reference>
<keyword evidence="4 9" id="KW-0479">Metal-binding</keyword>
<dbReference type="HOGENOM" id="CLU_124330_0_0_5"/>
<evidence type="ECO:0000256" key="9">
    <source>
        <dbReference type="PIRSR" id="PIRSR602386-1"/>
    </source>
</evidence>
<keyword evidence="3" id="KW-0813">Transport</keyword>
<dbReference type="InterPro" id="IPR008972">
    <property type="entry name" value="Cupredoxin"/>
</dbReference>
<dbReference type="EMBL" id="APVH01000042">
    <property type="protein sequence ID" value="EPX77928.1"/>
    <property type="molecule type" value="Genomic_DNA"/>
</dbReference>
<dbReference type="CDD" id="cd04218">
    <property type="entry name" value="Pseudoazurin"/>
    <property type="match status" value="1"/>
</dbReference>
<evidence type="ECO:0000256" key="4">
    <source>
        <dbReference type="ARBA" id="ARBA00022723"/>
    </source>
</evidence>
<dbReference type="Gene3D" id="2.60.40.420">
    <property type="entry name" value="Cupredoxins - blue copper proteins"/>
    <property type="match status" value="1"/>
</dbReference>
<dbReference type="AlphaFoldDB" id="S9QEB7"/>
<evidence type="ECO:0000256" key="8">
    <source>
        <dbReference type="NCBIfam" id="TIGR02375"/>
    </source>
</evidence>
<name>S9QEB7_9RHOB</name>
<dbReference type="Proteomes" id="UP000015347">
    <property type="component" value="Unassembled WGS sequence"/>
</dbReference>
<gene>
    <name evidence="12" type="ORF">Salmuc_03250</name>
</gene>
<dbReference type="OrthoDB" id="7510199at2"/>
<dbReference type="PROSITE" id="PS00196">
    <property type="entry name" value="COPPER_BLUE"/>
    <property type="match status" value="1"/>
</dbReference>
<feature type="binding site" evidence="9">
    <location>
        <position position="101"/>
    </location>
    <ligand>
        <name>Cu cation</name>
        <dbReference type="ChEBI" id="CHEBI:23378"/>
    </ligand>
</feature>
<keyword evidence="7 9" id="KW-0186">Copper</keyword>
<evidence type="ECO:0000256" key="10">
    <source>
        <dbReference type="SAM" id="SignalP"/>
    </source>
</evidence>
<evidence type="ECO:0000256" key="1">
    <source>
        <dbReference type="ARBA" id="ARBA00004418"/>
    </source>
</evidence>
<evidence type="ECO:0000259" key="11">
    <source>
        <dbReference type="Pfam" id="PF00127"/>
    </source>
</evidence>
<feature type="signal peptide" evidence="10">
    <location>
        <begin position="1"/>
        <end position="20"/>
    </location>
</feature>
<keyword evidence="5" id="KW-0574">Periplasm</keyword>
<keyword evidence="6" id="KW-0249">Electron transport</keyword>
<dbReference type="InterPro" id="IPR002386">
    <property type="entry name" value="Amicyanin/Pseudoazurin"/>
</dbReference>
<dbReference type="eggNOG" id="COG3794">
    <property type="taxonomic scope" value="Bacteria"/>
</dbReference>
<keyword evidence="10" id="KW-0732">Signal</keyword>
<dbReference type="InterPro" id="IPR001235">
    <property type="entry name" value="Copper_blue_Plastocyanin"/>
</dbReference>
<dbReference type="Pfam" id="PF00127">
    <property type="entry name" value="Copper-bind"/>
    <property type="match status" value="1"/>
</dbReference>
<feature type="binding site" evidence="9">
    <location>
        <position position="63"/>
    </location>
    <ligand>
        <name>Cu cation</name>
        <dbReference type="ChEBI" id="CHEBI:23378"/>
    </ligand>
</feature>
<dbReference type="InterPro" id="IPR000923">
    <property type="entry name" value="BlueCu_1"/>
</dbReference>
<proteinExistence type="predicted"/>
<evidence type="ECO:0000256" key="7">
    <source>
        <dbReference type="ARBA" id="ARBA00023008"/>
    </source>
</evidence>
<feature type="domain" description="Blue (type 1) copper" evidence="11">
    <location>
        <begin position="29"/>
        <end position="115"/>
    </location>
</feature>
<dbReference type="PRINTS" id="PR00155">
    <property type="entry name" value="AMICYANIN"/>
</dbReference>
<accession>S9QEB7</accession>
<feature type="binding site" evidence="9">
    <location>
        <position position="109"/>
    </location>
    <ligand>
        <name>Cu cation</name>
        <dbReference type="ChEBI" id="CHEBI:23378"/>
    </ligand>
</feature>
<evidence type="ECO:0000256" key="3">
    <source>
        <dbReference type="ARBA" id="ARBA00022448"/>
    </source>
</evidence>
<dbReference type="STRING" id="1123237.Salmuc_03250"/>
<dbReference type="GO" id="GO:0009055">
    <property type="term" value="F:electron transfer activity"/>
    <property type="evidence" value="ECO:0007669"/>
    <property type="project" value="InterPro"/>
</dbReference>
<dbReference type="PRINTS" id="PR00156">
    <property type="entry name" value="COPPERBLUE"/>
</dbReference>
<evidence type="ECO:0000256" key="2">
    <source>
        <dbReference type="ARBA" id="ARBA00016984"/>
    </source>
</evidence>
<dbReference type="InterPro" id="IPR012745">
    <property type="entry name" value="Pseudoazurin"/>
</dbReference>
<comment type="subcellular location">
    <subcellularLocation>
        <location evidence="1">Periplasm</location>
    </subcellularLocation>
</comment>
<feature type="binding site" evidence="9">
    <location>
        <position position="104"/>
    </location>
    <ligand>
        <name>Cu cation</name>
        <dbReference type="ChEBI" id="CHEBI:23378"/>
    </ligand>
</feature>
<dbReference type="GO" id="GO:0042597">
    <property type="term" value="C:periplasmic space"/>
    <property type="evidence" value="ECO:0007669"/>
    <property type="project" value="UniProtKB-SubCell"/>
</dbReference>
<comment type="cofactor">
    <cofactor evidence="9">
        <name>Cu cation</name>
        <dbReference type="ChEBI" id="CHEBI:23378"/>
    </cofactor>
    <text evidence="9">Binds 1 copper ion per subunit.</text>
</comment>
<protein>
    <recommendedName>
        <fullName evidence="2 8">Pseudoazurin</fullName>
    </recommendedName>
</protein>
<dbReference type="RefSeq" id="WP_020040128.1">
    <property type="nucleotide sequence ID" value="NZ_KE557281.1"/>
</dbReference>
<evidence type="ECO:0000256" key="5">
    <source>
        <dbReference type="ARBA" id="ARBA00022764"/>
    </source>
</evidence>
<evidence type="ECO:0000313" key="12">
    <source>
        <dbReference type="EMBL" id="EPX77928.1"/>
    </source>
</evidence>
<dbReference type="SUPFAM" id="SSF49503">
    <property type="entry name" value="Cupredoxins"/>
    <property type="match status" value="1"/>
</dbReference>
<dbReference type="InterPro" id="IPR028871">
    <property type="entry name" value="BlueCu_1_BS"/>
</dbReference>
<dbReference type="GO" id="GO:0005507">
    <property type="term" value="F:copper ion binding"/>
    <property type="evidence" value="ECO:0007669"/>
    <property type="project" value="UniProtKB-UniRule"/>
</dbReference>
<feature type="chain" id="PRO_5004567970" description="Pseudoazurin" evidence="10">
    <location>
        <begin position="21"/>
        <end position="145"/>
    </location>
</feature>
<keyword evidence="13" id="KW-1185">Reference proteome</keyword>
<evidence type="ECO:0000313" key="13">
    <source>
        <dbReference type="Proteomes" id="UP000015347"/>
    </source>
</evidence>
<sequence length="145" mass="15383">MFKTMMMSAAITLAAGAAFATDGAVHEVKMLNKGEAGVMVFEPAYVKAEPGDVIQFVPTDKGHNVESIDGMLPEGVEAFKTAFNEPFELTVDEEGVYGVKCTPHYAMGMVALIQVGDAANLDAAADVKQRGKARGRMADLIAQVE</sequence>
<comment type="caution">
    <text evidence="12">The sequence shown here is derived from an EMBL/GenBank/DDBJ whole genome shotgun (WGS) entry which is preliminary data.</text>
</comment>
<organism evidence="12 13">
    <name type="scientific">Salipiger mucosus DSM 16094</name>
    <dbReference type="NCBI Taxonomy" id="1123237"/>
    <lineage>
        <taxon>Bacteria</taxon>
        <taxon>Pseudomonadati</taxon>
        <taxon>Pseudomonadota</taxon>
        <taxon>Alphaproteobacteria</taxon>
        <taxon>Rhodobacterales</taxon>
        <taxon>Roseobacteraceae</taxon>
        <taxon>Salipiger</taxon>
    </lineage>
</organism>
<dbReference type="NCBIfam" id="TIGR02375">
    <property type="entry name" value="pseudoazurin"/>
    <property type="match status" value="1"/>
</dbReference>